<gene>
    <name evidence="2" type="ORF">FNF29_01201</name>
</gene>
<comment type="caution">
    <text evidence="2">The sequence shown here is derived from an EMBL/GenBank/DDBJ whole genome shotgun (WGS) entry which is preliminary data.</text>
</comment>
<name>A0A5A8CUM8_CAFRO</name>
<reference evidence="2 3" key="1">
    <citation type="submission" date="2019-07" db="EMBL/GenBank/DDBJ databases">
        <title>Genomes of Cafeteria roenbergensis.</title>
        <authorList>
            <person name="Fischer M.G."/>
            <person name="Hackl T."/>
            <person name="Roman M."/>
        </authorList>
    </citation>
    <scope>NUCLEOTIDE SEQUENCE [LARGE SCALE GENOMIC DNA]</scope>
    <source>
        <strain evidence="2 3">BVI</strain>
    </source>
</reference>
<feature type="compositionally biased region" description="Low complexity" evidence="1">
    <location>
        <begin position="336"/>
        <end position="349"/>
    </location>
</feature>
<accession>A0A5A8CUM8</accession>
<evidence type="ECO:0000256" key="1">
    <source>
        <dbReference type="SAM" id="MobiDB-lite"/>
    </source>
</evidence>
<dbReference type="AlphaFoldDB" id="A0A5A8CUM8"/>
<feature type="compositionally biased region" description="Low complexity" evidence="1">
    <location>
        <begin position="257"/>
        <end position="285"/>
    </location>
</feature>
<keyword evidence="3" id="KW-1185">Reference proteome</keyword>
<feature type="region of interest" description="Disordered" evidence="1">
    <location>
        <begin position="175"/>
        <end position="212"/>
    </location>
</feature>
<sequence>MLAVAARLDAALGTAVSRRTRDKCVQSAVGAAADDLSPSEANAFVRRLLARASTAPLDHRNIHLQFCDELIASTSQDVVRAFRPRSRGRPAPPVQDPDPAETQAACECLEVWLRLVSPDTAASLAPGLAVALEFVLSQQRALLAALRVLSRHAALTRVKMAALYCARAVERAVEAAPGASEPRSPAREEAAPGREGAEHRDRSGSQGSAEARASLRLATLSVASESGSLGLPADGGTVGRSESRAPGRLQVPPLPNRSRASVASASHSVSSARSSRSGRSSAAGPRDGGRGSHAARSVRAADTGEGSGDVPPASAVEAASEAADRDLGGEERGSRHGAPAPHGPGQAPAMDAAVLADGAACLRWAAEEAEPGVASHPGVGWAVRLACEVAEGRDAWVLSWDERARWVGVLAGSLRWCAVHMKQGDGAAAADAAVVVKHVLSLLACAPRGGHLRPRSARSGAGPTGLRTPRLGSSAPPGLAPSVTARLRQALAELASIPAEALTRAADGAASAVATGKDALSRATSARHAVVALSSQASHCLHMLSTA</sequence>
<organism evidence="2 3">
    <name type="scientific">Cafeteria roenbergensis</name>
    <name type="common">Marine flagellate</name>
    <dbReference type="NCBI Taxonomy" id="33653"/>
    <lineage>
        <taxon>Eukaryota</taxon>
        <taxon>Sar</taxon>
        <taxon>Stramenopiles</taxon>
        <taxon>Bigyra</taxon>
        <taxon>Opalozoa</taxon>
        <taxon>Bicosoecida</taxon>
        <taxon>Cafeteriaceae</taxon>
        <taxon>Cafeteria</taxon>
    </lineage>
</organism>
<feature type="compositionally biased region" description="Basic and acidic residues" evidence="1">
    <location>
        <begin position="184"/>
        <end position="203"/>
    </location>
</feature>
<feature type="region of interest" description="Disordered" evidence="1">
    <location>
        <begin position="450"/>
        <end position="479"/>
    </location>
</feature>
<feature type="compositionally biased region" description="Low complexity" evidence="1">
    <location>
        <begin position="309"/>
        <end position="321"/>
    </location>
</feature>
<evidence type="ECO:0000313" key="3">
    <source>
        <dbReference type="Proteomes" id="UP000323011"/>
    </source>
</evidence>
<feature type="compositionally biased region" description="Basic and acidic residues" evidence="1">
    <location>
        <begin position="322"/>
        <end position="334"/>
    </location>
</feature>
<dbReference type="EMBL" id="VLTN01000004">
    <property type="protein sequence ID" value="KAA0156409.1"/>
    <property type="molecule type" value="Genomic_DNA"/>
</dbReference>
<dbReference type="Proteomes" id="UP000323011">
    <property type="component" value="Unassembled WGS sequence"/>
</dbReference>
<protein>
    <submittedName>
        <fullName evidence="2">Uncharacterized protein</fullName>
    </submittedName>
</protein>
<proteinExistence type="predicted"/>
<feature type="region of interest" description="Disordered" evidence="1">
    <location>
        <begin position="226"/>
        <end position="349"/>
    </location>
</feature>
<evidence type="ECO:0000313" key="2">
    <source>
        <dbReference type="EMBL" id="KAA0156409.1"/>
    </source>
</evidence>